<dbReference type="InterPro" id="IPR031330">
    <property type="entry name" value="Gly_Hdrlase_35_cat"/>
</dbReference>
<evidence type="ECO:0000259" key="5">
    <source>
        <dbReference type="Pfam" id="PF01301"/>
    </source>
</evidence>
<dbReference type="PIRSF" id="PIRSF006336">
    <property type="entry name" value="B-gal"/>
    <property type="match status" value="1"/>
</dbReference>
<comment type="caution">
    <text evidence="8">The sequence shown here is derived from an EMBL/GenBank/DDBJ whole genome shotgun (WGS) entry which is preliminary data.</text>
</comment>
<evidence type="ECO:0000259" key="7">
    <source>
        <dbReference type="Pfam" id="PF21467"/>
    </source>
</evidence>
<organism evidence="8 10">
    <name type="scientific">Duganella violaceipulchra</name>
    <dbReference type="NCBI Taxonomy" id="2849652"/>
    <lineage>
        <taxon>Bacteria</taxon>
        <taxon>Pseudomonadati</taxon>
        <taxon>Pseudomonadota</taxon>
        <taxon>Betaproteobacteria</taxon>
        <taxon>Burkholderiales</taxon>
        <taxon>Oxalobacteraceae</taxon>
        <taxon>Telluria group</taxon>
        <taxon>Duganella</taxon>
    </lineage>
</organism>
<evidence type="ECO:0000256" key="1">
    <source>
        <dbReference type="ARBA" id="ARBA00022801"/>
    </source>
</evidence>
<feature type="chain" id="PRO_5041346835" evidence="4">
    <location>
        <begin position="24"/>
        <end position="610"/>
    </location>
</feature>
<dbReference type="InterPro" id="IPR019801">
    <property type="entry name" value="Glyco_hydro_35_CS"/>
</dbReference>
<feature type="domain" description="Beta-galactosidase galactose-binding" evidence="7">
    <location>
        <begin position="524"/>
        <end position="582"/>
    </location>
</feature>
<evidence type="ECO:0000256" key="3">
    <source>
        <dbReference type="RuleBase" id="RU003679"/>
    </source>
</evidence>
<evidence type="ECO:0000259" key="6">
    <source>
        <dbReference type="Pfam" id="PF21317"/>
    </source>
</evidence>
<dbReference type="Pfam" id="PF21317">
    <property type="entry name" value="BetaGal_ABD_1"/>
    <property type="match status" value="1"/>
</dbReference>
<feature type="domain" description="Beta-galactosidase 1-like first all-beta" evidence="6">
    <location>
        <begin position="397"/>
        <end position="505"/>
    </location>
</feature>
<dbReference type="Proteomes" id="UP001162889">
    <property type="component" value="Unassembled WGS sequence"/>
</dbReference>
<dbReference type="Pfam" id="PF21467">
    <property type="entry name" value="BetaGal_gal-bd"/>
    <property type="match status" value="1"/>
</dbReference>
<keyword evidence="2 9" id="KW-0326">Glycosidase</keyword>
<feature type="signal peptide" evidence="4">
    <location>
        <begin position="1"/>
        <end position="23"/>
    </location>
</feature>
<gene>
    <name evidence="8" type="ORF">KVP70_12650</name>
    <name evidence="9" type="ORF">L1274_000904</name>
</gene>
<dbReference type="InterPro" id="IPR001944">
    <property type="entry name" value="Glycoside_Hdrlase_35"/>
</dbReference>
<reference evidence="8" key="1">
    <citation type="submission" date="2021-07" db="EMBL/GenBank/DDBJ databases">
        <title>Characterization of violacein-producing bacteria and related species.</title>
        <authorList>
            <person name="Wilson H.S."/>
            <person name="De Leon M.E."/>
        </authorList>
    </citation>
    <scope>NUCLEOTIDE SEQUENCE</scope>
    <source>
        <strain evidence="8">HSC-15S17</strain>
    </source>
</reference>
<keyword evidence="1 9" id="KW-0378">Hydrolase</keyword>
<dbReference type="AlphaFoldDB" id="A0AA41L821"/>
<dbReference type="Pfam" id="PF01301">
    <property type="entry name" value="Glyco_hydro_35"/>
    <property type="match status" value="1"/>
</dbReference>
<feature type="domain" description="Glycoside hydrolase 35 catalytic" evidence="5">
    <location>
        <begin position="34"/>
        <end position="350"/>
    </location>
</feature>
<dbReference type="EC" id="3.2.1.23" evidence="9"/>
<comment type="similarity">
    <text evidence="3">Belongs to the glycosyl hydrolase 35 family.</text>
</comment>
<proteinExistence type="inferred from homology"/>
<dbReference type="PANTHER" id="PTHR23421">
    <property type="entry name" value="BETA-GALACTOSIDASE RELATED"/>
    <property type="match status" value="1"/>
</dbReference>
<sequence length="610" mass="67337">MQYKDMRRLAALGIMLTALGAQAAQHFSVAGDHFELDGKPYVIRAGEMHYARVPRALWRERLQQLRAMGLNTVTTYVFWNLHEAEPGRFDFSDNLDLAAFIRTAREVGLTVVLRPGPYVCAELDFGGFPAWLLRTPGLRVRSMDPRFLEATARYFKRVAQEVAPLLSTRGGPILMTQVENEYGSYGEDHAYMATIQKQLIDAGFDLPLFTSDGPDPTLLDRGTLPGLTPVVNFNGTVDEVKDAFAQLAAFRQNVPRMAGEYWAGWFDHWGERRHQTSPKLAADAVDWMLGQGISFNLYMAHGGTSFGWQPGANSHGTTYQPDTTSYDYDAAIDEAGRPTPKFYAIRAAIERHLAPGERLPDLPAQTATIAVPRFALDESVALVDTLPKPIASRLARNMEAYGQGYGLIVYRKRFAEGASGKLDLGAVRDYAHVLADGATFATLDRRRDEHVTELDLAPGGTLDIVVENMGRVNFGPTLADERKGLTRSVSLADKPLLDWEVFPLPLADVSGLRFARGTPAKRGPTFWRGHFSSSAAGSTFLDTRALGKGHVWVNGHHLGRYWRIGPQQSLFLPAPWLRKGDNEIVILDMDGAPEAPSVQGLRDPVFATPG</sequence>
<dbReference type="EMBL" id="JALJZU010000001">
    <property type="protein sequence ID" value="MCP2007216.1"/>
    <property type="molecule type" value="Genomic_DNA"/>
</dbReference>
<dbReference type="InterPro" id="IPR048912">
    <property type="entry name" value="BetaGal1-like_ABD1"/>
</dbReference>
<protein>
    <submittedName>
        <fullName evidence="8">Beta-galactosidase</fullName>
        <ecNumber evidence="9">3.2.1.23</ecNumber>
    </submittedName>
</protein>
<dbReference type="EMBL" id="JAHTGR010000006">
    <property type="protein sequence ID" value="MBV6321790.1"/>
    <property type="molecule type" value="Genomic_DNA"/>
</dbReference>
<evidence type="ECO:0000313" key="11">
    <source>
        <dbReference type="Proteomes" id="UP001162889"/>
    </source>
</evidence>
<dbReference type="GO" id="GO:0004565">
    <property type="term" value="F:beta-galactosidase activity"/>
    <property type="evidence" value="ECO:0007669"/>
    <property type="project" value="UniProtKB-EC"/>
</dbReference>
<dbReference type="FunFam" id="3.20.20.80:FF:000115">
    <property type="entry name" value="Beta-galactosidase"/>
    <property type="match status" value="1"/>
</dbReference>
<dbReference type="Proteomes" id="UP001155901">
    <property type="component" value="Unassembled WGS sequence"/>
</dbReference>
<evidence type="ECO:0000313" key="8">
    <source>
        <dbReference type="EMBL" id="MBV6321790.1"/>
    </source>
</evidence>
<evidence type="ECO:0000313" key="9">
    <source>
        <dbReference type="EMBL" id="MCP2007216.1"/>
    </source>
</evidence>
<dbReference type="RefSeq" id="WP_217942588.1">
    <property type="nucleotide sequence ID" value="NZ_JAHTGR010000006.1"/>
</dbReference>
<name>A0AA41L821_9BURK</name>
<accession>A0AA41L821</accession>
<keyword evidence="4" id="KW-0732">Signal</keyword>
<dbReference type="InterPro" id="IPR048913">
    <property type="entry name" value="BetaGal_gal-bd"/>
</dbReference>
<evidence type="ECO:0000256" key="2">
    <source>
        <dbReference type="ARBA" id="ARBA00023295"/>
    </source>
</evidence>
<dbReference type="PROSITE" id="PS01182">
    <property type="entry name" value="GLYCOSYL_HYDROL_F35"/>
    <property type="match status" value="1"/>
</dbReference>
<evidence type="ECO:0000313" key="10">
    <source>
        <dbReference type="Proteomes" id="UP001155901"/>
    </source>
</evidence>
<dbReference type="GO" id="GO:0005975">
    <property type="term" value="P:carbohydrate metabolic process"/>
    <property type="evidence" value="ECO:0007669"/>
    <property type="project" value="InterPro"/>
</dbReference>
<reference evidence="9" key="2">
    <citation type="submission" date="2022-03" db="EMBL/GenBank/DDBJ databases">
        <title>Genome Encyclopedia of Bacteria and Archaea VI: Functional Genomics of Type Strains.</title>
        <authorList>
            <person name="Whitman W."/>
        </authorList>
    </citation>
    <scope>NUCLEOTIDE SEQUENCE</scope>
    <source>
        <strain evidence="9">HSC-15S17</strain>
    </source>
</reference>
<evidence type="ECO:0000256" key="4">
    <source>
        <dbReference type="SAM" id="SignalP"/>
    </source>
</evidence>
<dbReference type="InterPro" id="IPR026283">
    <property type="entry name" value="B-gal_1-like"/>
</dbReference>
<keyword evidence="11" id="KW-1185">Reference proteome</keyword>